<dbReference type="SUPFAM" id="SSF51215">
    <property type="entry name" value="Regulatory protein AraC"/>
    <property type="match status" value="1"/>
</dbReference>
<dbReference type="InterPro" id="IPR018060">
    <property type="entry name" value="HTH_AraC"/>
</dbReference>
<dbReference type="Pfam" id="PF02311">
    <property type="entry name" value="AraC_binding"/>
    <property type="match status" value="1"/>
</dbReference>
<dbReference type="GO" id="GO:0003700">
    <property type="term" value="F:DNA-binding transcription factor activity"/>
    <property type="evidence" value="ECO:0007669"/>
    <property type="project" value="InterPro"/>
</dbReference>
<dbReference type="InterPro" id="IPR037923">
    <property type="entry name" value="HTH-like"/>
</dbReference>
<keyword evidence="2" id="KW-0238">DNA-binding</keyword>
<dbReference type="InterPro" id="IPR009057">
    <property type="entry name" value="Homeodomain-like_sf"/>
</dbReference>
<dbReference type="SMART" id="SM00342">
    <property type="entry name" value="HTH_ARAC"/>
    <property type="match status" value="1"/>
</dbReference>
<dbReference type="SUPFAM" id="SSF46689">
    <property type="entry name" value="Homeodomain-like"/>
    <property type="match status" value="2"/>
</dbReference>
<dbReference type="PROSITE" id="PS01124">
    <property type="entry name" value="HTH_ARAC_FAMILY_2"/>
    <property type="match status" value="1"/>
</dbReference>
<dbReference type="Gene3D" id="2.60.120.280">
    <property type="entry name" value="Regulatory protein AraC"/>
    <property type="match status" value="1"/>
</dbReference>
<gene>
    <name evidence="5" type="ORF">DEO27_002350</name>
</gene>
<dbReference type="Proteomes" id="UP000251402">
    <property type="component" value="Chromosome"/>
</dbReference>
<accession>A0A5C1HSU4</accession>
<sequence length="295" mass="33982">MLKNYFKYLNVSELEERWGIYVTTVGYSKIEPNDNYPNQVHPESHQLTWNRGRILNDYYIVFISRGKGVYGSALTKPAEVVEGTCFFLYPGVWHRYKPDPGSGWEEFWVGFNGFYVEQLMSNGFFDRKNPLVPSCLNKDILALFHNLVESVRSSLPGYPQQISAMTLQLLGLISNIIQHHEYNDDPVGKLISKARFIIQESFEDTLDMEELAKALPMGYSSFRKAFRRITGVSPNQYHLNIRLERAKSLLLTTVLNTSEIADQTGFESVFYFSRLFKKKNGVSPTEFRKNAQAVQ</sequence>
<protein>
    <submittedName>
        <fullName evidence="5">AraC family transcriptional regulator</fullName>
    </submittedName>
</protein>
<keyword evidence="3" id="KW-0804">Transcription</keyword>
<dbReference type="Gene3D" id="1.10.10.60">
    <property type="entry name" value="Homeodomain-like"/>
    <property type="match status" value="2"/>
</dbReference>
<dbReference type="InterPro" id="IPR003313">
    <property type="entry name" value="AraC-bd"/>
</dbReference>
<dbReference type="PANTHER" id="PTHR43280:SF30">
    <property type="entry name" value="MMSAB OPERON REGULATORY PROTEIN"/>
    <property type="match status" value="1"/>
</dbReference>
<dbReference type="GO" id="GO:0043565">
    <property type="term" value="F:sequence-specific DNA binding"/>
    <property type="evidence" value="ECO:0007669"/>
    <property type="project" value="InterPro"/>
</dbReference>
<dbReference type="AlphaFoldDB" id="A0A5C1HSU4"/>
<keyword evidence="6" id="KW-1185">Reference proteome</keyword>
<evidence type="ECO:0000256" key="3">
    <source>
        <dbReference type="ARBA" id="ARBA00023163"/>
    </source>
</evidence>
<evidence type="ECO:0000313" key="5">
    <source>
        <dbReference type="EMBL" id="QEM08904.1"/>
    </source>
</evidence>
<dbReference type="OrthoDB" id="9782911at2"/>
<dbReference type="Pfam" id="PF12833">
    <property type="entry name" value="HTH_18"/>
    <property type="match status" value="1"/>
</dbReference>
<dbReference type="KEGG" id="mrub:DEO27_002350"/>
<dbReference type="InterPro" id="IPR020449">
    <property type="entry name" value="Tscrpt_reg_AraC-type_HTH"/>
</dbReference>
<evidence type="ECO:0000256" key="1">
    <source>
        <dbReference type="ARBA" id="ARBA00023015"/>
    </source>
</evidence>
<name>A0A5C1HSU4_9SPHI</name>
<evidence type="ECO:0000259" key="4">
    <source>
        <dbReference type="PROSITE" id="PS01124"/>
    </source>
</evidence>
<keyword evidence="1" id="KW-0805">Transcription regulation</keyword>
<evidence type="ECO:0000256" key="2">
    <source>
        <dbReference type="ARBA" id="ARBA00023125"/>
    </source>
</evidence>
<dbReference type="PRINTS" id="PR00032">
    <property type="entry name" value="HTHARAC"/>
</dbReference>
<proteinExistence type="predicted"/>
<reference evidence="5" key="1">
    <citation type="submission" date="2019-08" db="EMBL/GenBank/DDBJ databases">
        <title>Comparative genome analysis confer to the adaptation heavy metal polluted environment.</title>
        <authorList>
            <person name="Li Y."/>
        </authorList>
    </citation>
    <scope>NUCLEOTIDE SEQUENCE [LARGE SCALE GENOMIC DNA]</scope>
    <source>
        <strain evidence="5">P1</strain>
    </source>
</reference>
<dbReference type="RefSeq" id="WP_112569349.1">
    <property type="nucleotide sequence ID" value="NZ_CP043450.1"/>
</dbReference>
<evidence type="ECO:0000313" key="6">
    <source>
        <dbReference type="Proteomes" id="UP000251402"/>
    </source>
</evidence>
<organism evidence="5 6">
    <name type="scientific">Mucilaginibacter rubeus</name>
    <dbReference type="NCBI Taxonomy" id="2027860"/>
    <lineage>
        <taxon>Bacteria</taxon>
        <taxon>Pseudomonadati</taxon>
        <taxon>Bacteroidota</taxon>
        <taxon>Sphingobacteriia</taxon>
        <taxon>Sphingobacteriales</taxon>
        <taxon>Sphingobacteriaceae</taxon>
        <taxon>Mucilaginibacter</taxon>
    </lineage>
</organism>
<dbReference type="EMBL" id="CP043450">
    <property type="protein sequence ID" value="QEM08904.1"/>
    <property type="molecule type" value="Genomic_DNA"/>
</dbReference>
<dbReference type="PANTHER" id="PTHR43280">
    <property type="entry name" value="ARAC-FAMILY TRANSCRIPTIONAL REGULATOR"/>
    <property type="match status" value="1"/>
</dbReference>
<feature type="domain" description="HTH araC/xylS-type" evidence="4">
    <location>
        <begin position="192"/>
        <end position="290"/>
    </location>
</feature>